<dbReference type="EMBL" id="CP158587">
    <property type="protein sequence ID" value="XCA34500.1"/>
    <property type="molecule type" value="Genomic_DNA"/>
</dbReference>
<organism evidence="1">
    <name type="scientific">Wolbachia endosymbiont of Oeneis ivallda</name>
    <dbReference type="NCBI Taxonomy" id="3171168"/>
    <lineage>
        <taxon>Bacteria</taxon>
        <taxon>Pseudomonadati</taxon>
        <taxon>Pseudomonadota</taxon>
        <taxon>Alphaproteobacteria</taxon>
        <taxon>Rickettsiales</taxon>
        <taxon>Anaplasmataceae</taxon>
        <taxon>Wolbachieae</taxon>
        <taxon>Wolbachia</taxon>
    </lineage>
</organism>
<dbReference type="SUPFAM" id="SSF88946">
    <property type="entry name" value="Sigma2 domain of RNA polymerase sigma factors"/>
    <property type="match status" value="1"/>
</dbReference>
<dbReference type="InterPro" id="IPR014284">
    <property type="entry name" value="RNA_pol_sigma-70_dom"/>
</dbReference>
<dbReference type="InterPro" id="IPR013325">
    <property type="entry name" value="RNA_pol_sigma_r2"/>
</dbReference>
<dbReference type="GO" id="GO:0003700">
    <property type="term" value="F:DNA-binding transcription factor activity"/>
    <property type="evidence" value="ECO:0007669"/>
    <property type="project" value="InterPro"/>
</dbReference>
<reference evidence="1" key="1">
    <citation type="submission" date="2024-06" db="EMBL/GenBank/DDBJ databases">
        <title>Genome assembly of the Oeneis chryxus ivallda.</title>
        <authorList>
            <person name="MacDonald Z."/>
            <person name="Shaffer H.B."/>
            <person name="Gillespie T."/>
            <person name="Marimuthu M.P.A."/>
            <person name="Nguyen O."/>
            <person name="Fairbairn C.W."/>
            <person name="Seligmann W.E."/>
            <person name="Escalona M."/>
            <person name="Miller C."/>
            <person name="Toffelmier E."/>
        </authorList>
    </citation>
    <scope>NUCLEOTIDE SEQUENCE</scope>
    <source>
        <strain evidence="1">CCGP_102_HBS-TG_Oc004</strain>
    </source>
</reference>
<name>A0AAU7YMU5_9RICK</name>
<gene>
    <name evidence="1" type="ORF">ABS861_03750</name>
</gene>
<dbReference type="AlphaFoldDB" id="A0AAU7YMU5"/>
<evidence type="ECO:0000313" key="1">
    <source>
        <dbReference type="EMBL" id="XCA34500.1"/>
    </source>
</evidence>
<proteinExistence type="predicted"/>
<sequence>MKNSYQGIDSTIVKYVRFQASRLKSKSCFINESLEDIEQELFCQVWQYLNQHDEKRSSFSTFVARLANYCARNMLRNQLCLKRNITFDDINDDIPDHRNSEIEAIIRIDINNIISTLSEKDSNLCQLLKVFTITEVSVITKIPKTTIYRTLERIRDKFSVLEKLEVISSRLYLLKIFFCKLRTNCLGHRTYIFRYWEKNENNEQQ</sequence>
<dbReference type="Gene3D" id="1.10.1740.10">
    <property type="match status" value="1"/>
</dbReference>
<dbReference type="GO" id="GO:0006352">
    <property type="term" value="P:DNA-templated transcription initiation"/>
    <property type="evidence" value="ECO:0007669"/>
    <property type="project" value="InterPro"/>
</dbReference>
<protein>
    <submittedName>
        <fullName evidence="1">Sigma-70 family RNA polymerase sigma factor</fullName>
    </submittedName>
</protein>
<dbReference type="NCBIfam" id="TIGR02937">
    <property type="entry name" value="sigma70-ECF"/>
    <property type="match status" value="1"/>
</dbReference>
<accession>A0AAU7YMU5</accession>